<accession>A0ACC2LPF8</accession>
<dbReference type="Proteomes" id="UP001234297">
    <property type="component" value="Chromosome 3"/>
</dbReference>
<proteinExistence type="predicted"/>
<gene>
    <name evidence="1" type="ORF">MRB53_009462</name>
</gene>
<organism evidence="1 2">
    <name type="scientific">Persea americana</name>
    <name type="common">Avocado</name>
    <dbReference type="NCBI Taxonomy" id="3435"/>
    <lineage>
        <taxon>Eukaryota</taxon>
        <taxon>Viridiplantae</taxon>
        <taxon>Streptophyta</taxon>
        <taxon>Embryophyta</taxon>
        <taxon>Tracheophyta</taxon>
        <taxon>Spermatophyta</taxon>
        <taxon>Magnoliopsida</taxon>
        <taxon>Magnoliidae</taxon>
        <taxon>Laurales</taxon>
        <taxon>Lauraceae</taxon>
        <taxon>Persea</taxon>
    </lineage>
</organism>
<protein>
    <submittedName>
        <fullName evidence="1">Uncharacterized protein</fullName>
    </submittedName>
</protein>
<reference evidence="1 2" key="1">
    <citation type="journal article" date="2022" name="Hortic Res">
        <title>A haplotype resolved chromosomal level avocado genome allows analysis of novel avocado genes.</title>
        <authorList>
            <person name="Nath O."/>
            <person name="Fletcher S.J."/>
            <person name="Hayward A."/>
            <person name="Shaw L.M."/>
            <person name="Masouleh A.K."/>
            <person name="Furtado A."/>
            <person name="Henry R.J."/>
            <person name="Mitter N."/>
        </authorList>
    </citation>
    <scope>NUCLEOTIDE SEQUENCE [LARGE SCALE GENOMIC DNA]</scope>
    <source>
        <strain evidence="2">cv. Hass</strain>
    </source>
</reference>
<comment type="caution">
    <text evidence="1">The sequence shown here is derived from an EMBL/GenBank/DDBJ whole genome shotgun (WGS) entry which is preliminary data.</text>
</comment>
<keyword evidence="2" id="KW-1185">Reference proteome</keyword>
<dbReference type="EMBL" id="CM056811">
    <property type="protein sequence ID" value="KAJ8635195.1"/>
    <property type="molecule type" value="Genomic_DNA"/>
</dbReference>
<evidence type="ECO:0000313" key="1">
    <source>
        <dbReference type="EMBL" id="KAJ8635195.1"/>
    </source>
</evidence>
<name>A0ACC2LPF8_PERAE</name>
<sequence length="538" mass="58109">MTKTKKRKLNAKAEPDPPQPQPEPEPAIKQEEEVEEEEEHEQQEEQTIFDDDNEEDEQEEEDPDSATDLSQNPQQVPASSNPDPSQHDNPDDTDEISPESVRNLLEPFSKDLLVDLLRDAAVAHPDVLSAIHRAADADPVHRKVFVHGLGWDTNAETLTAAFSKYGEIEDCNAVRDKISGKSKGYGFILFKHRSGARAALKEPQKKIGNRMTACQLASTGPVPSAPPPAPPVSEYTQRKIYVSNVSADIDPQKLLQFFQKFGEVEEGPLGLDKQTGKPKGFCLFVYRTVDGSRKALEEPHKNFEGHILHCQKAIDGPKPNKPFHSHHPGGGGARGSHFSRNESNPSYMGGMGNHGAGAAGAQGHLMAPSQGALQFNQGVPPAAAAAALNPALGQALTALLATQGAGLGLTNLLGSLGTAGMAAPGNPNVPSMVNNAGHGMQYGNQAVGNSMGGYGNQPARWWAHGWCAPLHGSLGRLKILAESYHFVKALVIFHRCTNLLSYGPLILLKFLLLRSCKSFFRFQLGLRCLYEGAVYIGL</sequence>
<evidence type="ECO:0000313" key="2">
    <source>
        <dbReference type="Proteomes" id="UP001234297"/>
    </source>
</evidence>